<dbReference type="Pfam" id="PF00403">
    <property type="entry name" value="HMA"/>
    <property type="match status" value="1"/>
</dbReference>
<name>A0A5B2VMK2_9BACT</name>
<protein>
    <submittedName>
        <fullName evidence="3">Copper chaperone</fullName>
    </submittedName>
</protein>
<sequence length="123" mass="13497">MRIIKLVMVMLIAFAGTAMAQSKKGTLVTAKISTPTVQCQEAKDIIEKYMLREEGVASTKVDFKKQLATVKFYSDRTNIENVKTAIANAGFDADNVTADTEAYNRLPTCCKKPEDGGGHPKHK</sequence>
<dbReference type="Gene3D" id="3.30.70.100">
    <property type="match status" value="1"/>
</dbReference>
<dbReference type="AlphaFoldDB" id="A0A5B2VMK2"/>
<feature type="chain" id="PRO_5022682154" evidence="1">
    <location>
        <begin position="21"/>
        <end position="123"/>
    </location>
</feature>
<dbReference type="GO" id="GO:0046872">
    <property type="term" value="F:metal ion binding"/>
    <property type="evidence" value="ECO:0007669"/>
    <property type="project" value="InterPro"/>
</dbReference>
<keyword evidence="1" id="KW-0732">Signal</keyword>
<evidence type="ECO:0000256" key="1">
    <source>
        <dbReference type="SAM" id="SignalP"/>
    </source>
</evidence>
<feature type="signal peptide" evidence="1">
    <location>
        <begin position="1"/>
        <end position="20"/>
    </location>
</feature>
<reference evidence="3 4" key="2">
    <citation type="submission" date="2019-09" db="EMBL/GenBank/DDBJ databases">
        <authorList>
            <person name="Jin C."/>
        </authorList>
    </citation>
    <scope>NUCLEOTIDE SEQUENCE [LARGE SCALE GENOMIC DNA]</scope>
    <source>
        <strain evidence="3 4">BN140078</strain>
    </source>
</reference>
<dbReference type="EMBL" id="VUOC01000004">
    <property type="protein sequence ID" value="KAA2239666.1"/>
    <property type="molecule type" value="Genomic_DNA"/>
</dbReference>
<dbReference type="InterPro" id="IPR036163">
    <property type="entry name" value="HMA_dom_sf"/>
</dbReference>
<dbReference type="InterPro" id="IPR006121">
    <property type="entry name" value="HMA_dom"/>
</dbReference>
<reference evidence="3 4" key="1">
    <citation type="submission" date="2019-09" db="EMBL/GenBank/DDBJ databases">
        <title>Chitinophaga ginsengihumi sp. nov., isolated from soil of ginseng rhizosphere.</title>
        <authorList>
            <person name="Lee J."/>
        </authorList>
    </citation>
    <scope>NUCLEOTIDE SEQUENCE [LARGE SCALE GENOMIC DNA]</scope>
    <source>
        <strain evidence="3 4">BN140078</strain>
    </source>
</reference>
<evidence type="ECO:0000313" key="3">
    <source>
        <dbReference type="EMBL" id="KAA2239666.1"/>
    </source>
</evidence>
<evidence type="ECO:0000313" key="4">
    <source>
        <dbReference type="Proteomes" id="UP000324611"/>
    </source>
</evidence>
<gene>
    <name evidence="3" type="ORF">F0L74_26095</name>
</gene>
<dbReference type="CDD" id="cd00371">
    <property type="entry name" value="HMA"/>
    <property type="match status" value="1"/>
</dbReference>
<dbReference type="RefSeq" id="WP_149840845.1">
    <property type="nucleotide sequence ID" value="NZ_VUOC01000004.1"/>
</dbReference>
<proteinExistence type="predicted"/>
<organism evidence="3 4">
    <name type="scientific">Chitinophaga agrisoli</name>
    <dbReference type="NCBI Taxonomy" id="2607653"/>
    <lineage>
        <taxon>Bacteria</taxon>
        <taxon>Pseudomonadati</taxon>
        <taxon>Bacteroidota</taxon>
        <taxon>Chitinophagia</taxon>
        <taxon>Chitinophagales</taxon>
        <taxon>Chitinophagaceae</taxon>
        <taxon>Chitinophaga</taxon>
    </lineage>
</organism>
<feature type="domain" description="HMA" evidence="2">
    <location>
        <begin position="28"/>
        <end position="94"/>
    </location>
</feature>
<keyword evidence="4" id="KW-1185">Reference proteome</keyword>
<accession>A0A5B2VMK2</accession>
<dbReference type="SUPFAM" id="SSF55008">
    <property type="entry name" value="HMA, heavy metal-associated domain"/>
    <property type="match status" value="1"/>
</dbReference>
<comment type="caution">
    <text evidence="3">The sequence shown here is derived from an EMBL/GenBank/DDBJ whole genome shotgun (WGS) entry which is preliminary data.</text>
</comment>
<dbReference type="Proteomes" id="UP000324611">
    <property type="component" value="Unassembled WGS sequence"/>
</dbReference>
<evidence type="ECO:0000259" key="2">
    <source>
        <dbReference type="PROSITE" id="PS50846"/>
    </source>
</evidence>
<dbReference type="PROSITE" id="PS50846">
    <property type="entry name" value="HMA_2"/>
    <property type="match status" value="1"/>
</dbReference>